<name>A0AAD4VAM2_PRUDU</name>
<dbReference type="EMBL" id="JAJFAZ020000007">
    <property type="protein sequence ID" value="KAI5320906.1"/>
    <property type="molecule type" value="Genomic_DNA"/>
</dbReference>
<evidence type="ECO:0000313" key="1">
    <source>
        <dbReference type="EMBL" id="KAI5320906.1"/>
    </source>
</evidence>
<dbReference type="PANTHER" id="PTHR33067:SF9">
    <property type="entry name" value="RNA-DIRECTED DNA POLYMERASE"/>
    <property type="match status" value="1"/>
</dbReference>
<sequence>MRKIRWPEASERAPKSLLKNCPTPPVPWLIPATMLADQGWDRFGIEGGSEVVLMGSMLPRTKVCVAVVEGEKLAGRETSEGKEKIWVLKLNFKNIYDRSVTYPKGIIEDVFIRVKKFVFPADFFLILDVEEDHEIPLLLGRPFLTIAGTLKDVQQGTLTLRVQGESIEFKVFEVVKKLRDF</sequence>
<dbReference type="Proteomes" id="UP001054821">
    <property type="component" value="Chromosome 7"/>
</dbReference>
<dbReference type="AlphaFoldDB" id="A0AAD4VAM2"/>
<accession>A0AAD4VAM2</accession>
<proteinExistence type="predicted"/>
<organism evidence="1 2">
    <name type="scientific">Prunus dulcis</name>
    <name type="common">Almond</name>
    <name type="synonym">Amygdalus dulcis</name>
    <dbReference type="NCBI Taxonomy" id="3755"/>
    <lineage>
        <taxon>Eukaryota</taxon>
        <taxon>Viridiplantae</taxon>
        <taxon>Streptophyta</taxon>
        <taxon>Embryophyta</taxon>
        <taxon>Tracheophyta</taxon>
        <taxon>Spermatophyta</taxon>
        <taxon>Magnoliopsida</taxon>
        <taxon>eudicotyledons</taxon>
        <taxon>Gunneridae</taxon>
        <taxon>Pentapetalae</taxon>
        <taxon>rosids</taxon>
        <taxon>fabids</taxon>
        <taxon>Rosales</taxon>
        <taxon>Rosaceae</taxon>
        <taxon>Amygdaloideae</taxon>
        <taxon>Amygdaleae</taxon>
        <taxon>Prunus</taxon>
    </lineage>
</organism>
<protein>
    <submittedName>
        <fullName evidence="1">Uncharacterized protein</fullName>
    </submittedName>
</protein>
<comment type="caution">
    <text evidence="1">The sequence shown here is derived from an EMBL/GenBank/DDBJ whole genome shotgun (WGS) entry which is preliminary data.</text>
</comment>
<dbReference type="Gene3D" id="2.40.70.10">
    <property type="entry name" value="Acid Proteases"/>
    <property type="match status" value="1"/>
</dbReference>
<keyword evidence="2" id="KW-1185">Reference proteome</keyword>
<dbReference type="InterPro" id="IPR021109">
    <property type="entry name" value="Peptidase_aspartic_dom_sf"/>
</dbReference>
<gene>
    <name evidence="1" type="ORF">L3X38_040614</name>
</gene>
<dbReference type="PANTHER" id="PTHR33067">
    <property type="entry name" value="RNA-DIRECTED DNA POLYMERASE-RELATED"/>
    <property type="match status" value="1"/>
</dbReference>
<reference evidence="1 2" key="1">
    <citation type="journal article" date="2022" name="G3 (Bethesda)">
        <title>Whole-genome sequence and methylome profiling of the almond [Prunus dulcis (Mill.) D.A. Webb] cultivar 'Nonpareil'.</title>
        <authorList>
            <person name="D'Amico-Willman K.M."/>
            <person name="Ouma W.Z."/>
            <person name="Meulia T."/>
            <person name="Sideli G.M."/>
            <person name="Gradziel T.M."/>
            <person name="Fresnedo-Ramirez J."/>
        </authorList>
    </citation>
    <scope>NUCLEOTIDE SEQUENCE [LARGE SCALE GENOMIC DNA]</scope>
    <source>
        <strain evidence="1">Clone GOH B32 T37-40</strain>
    </source>
</reference>
<evidence type="ECO:0000313" key="2">
    <source>
        <dbReference type="Proteomes" id="UP001054821"/>
    </source>
</evidence>